<evidence type="ECO:0000256" key="1">
    <source>
        <dbReference type="SAM" id="MobiDB-lite"/>
    </source>
</evidence>
<evidence type="ECO:0000313" key="2">
    <source>
        <dbReference type="EMBL" id="RKQ93855.1"/>
    </source>
</evidence>
<dbReference type="OrthoDB" id="5244192at2"/>
<gene>
    <name evidence="2" type="ORF">C8N24_3730</name>
</gene>
<sequence>MAEAEQPERIRGDRDVTVDDIRQLVASATPHFSYQIRNRIRKLVAGLPQDSQVRIYAEGEISKLERLGFTGEVRGTPNEDGIGTLASVSDHEQPRYLPGATKG</sequence>
<keyword evidence="3" id="KW-1185">Reference proteome</keyword>
<organism evidence="2 3">
    <name type="scientific">Solirubrobacter pauli</name>
    <dbReference type="NCBI Taxonomy" id="166793"/>
    <lineage>
        <taxon>Bacteria</taxon>
        <taxon>Bacillati</taxon>
        <taxon>Actinomycetota</taxon>
        <taxon>Thermoleophilia</taxon>
        <taxon>Solirubrobacterales</taxon>
        <taxon>Solirubrobacteraceae</taxon>
        <taxon>Solirubrobacter</taxon>
    </lineage>
</organism>
<reference evidence="2 3" key="1">
    <citation type="submission" date="2018-10" db="EMBL/GenBank/DDBJ databases">
        <title>Genomic Encyclopedia of Archaeal and Bacterial Type Strains, Phase II (KMG-II): from individual species to whole genera.</title>
        <authorList>
            <person name="Goeker M."/>
        </authorList>
    </citation>
    <scope>NUCLEOTIDE SEQUENCE [LARGE SCALE GENOMIC DNA]</scope>
    <source>
        <strain evidence="2 3">DSM 14954</strain>
    </source>
</reference>
<proteinExistence type="predicted"/>
<dbReference type="RefSeq" id="WP_121252342.1">
    <property type="nucleotide sequence ID" value="NZ_RBIL01000001.1"/>
</dbReference>
<name>A0A660LHV6_9ACTN</name>
<feature type="region of interest" description="Disordered" evidence="1">
    <location>
        <begin position="75"/>
        <end position="103"/>
    </location>
</feature>
<evidence type="ECO:0000313" key="3">
    <source>
        <dbReference type="Proteomes" id="UP000278962"/>
    </source>
</evidence>
<protein>
    <submittedName>
        <fullName evidence="2">Uncharacterized protein</fullName>
    </submittedName>
</protein>
<comment type="caution">
    <text evidence="2">The sequence shown here is derived from an EMBL/GenBank/DDBJ whole genome shotgun (WGS) entry which is preliminary data.</text>
</comment>
<dbReference type="AlphaFoldDB" id="A0A660LHV6"/>
<dbReference type="EMBL" id="RBIL01000001">
    <property type="protein sequence ID" value="RKQ93855.1"/>
    <property type="molecule type" value="Genomic_DNA"/>
</dbReference>
<accession>A0A660LHV6</accession>
<dbReference type="Proteomes" id="UP000278962">
    <property type="component" value="Unassembled WGS sequence"/>
</dbReference>